<dbReference type="PANTHER" id="PTHR45661">
    <property type="entry name" value="SURFACE ANTIGEN"/>
    <property type="match status" value="1"/>
</dbReference>
<dbReference type="EMBL" id="AGRW01000047">
    <property type="protein sequence ID" value="EIC01767.1"/>
    <property type="molecule type" value="Genomic_DNA"/>
</dbReference>
<name>H7EL42_9SPIR</name>
<comment type="caution">
    <text evidence="1">The sequence shown here is derived from an EMBL/GenBank/DDBJ whole genome shotgun (WGS) entry which is preliminary data.</text>
</comment>
<dbReference type="Gene3D" id="3.40.50.12480">
    <property type="match status" value="1"/>
</dbReference>
<dbReference type="AlphaFoldDB" id="H7EL42"/>
<dbReference type="SUPFAM" id="SSF52058">
    <property type="entry name" value="L domain-like"/>
    <property type="match status" value="2"/>
</dbReference>
<keyword evidence="2" id="KW-1185">Reference proteome</keyword>
<protein>
    <recommendedName>
        <fullName evidence="3">Surface antigen BspA</fullName>
    </recommendedName>
</protein>
<evidence type="ECO:0000313" key="2">
    <source>
        <dbReference type="Proteomes" id="UP000003571"/>
    </source>
</evidence>
<dbReference type="InterPro" id="IPR026906">
    <property type="entry name" value="LRR_5"/>
</dbReference>
<proteinExistence type="predicted"/>
<accession>H7EL42</accession>
<dbReference type="Pfam" id="PF13306">
    <property type="entry name" value="LRR_5"/>
    <property type="match status" value="4"/>
</dbReference>
<dbReference type="RefSeq" id="WP_002704531.1">
    <property type="nucleotide sequence ID" value="NZ_AGRW01000047.1"/>
</dbReference>
<evidence type="ECO:0008006" key="3">
    <source>
        <dbReference type="Google" id="ProtNLM"/>
    </source>
</evidence>
<sequence length="668" mass="72851">MASEEDVLTIENGVVTECKKDAESVVVPDDVTEIGEYAFRHCSALKSISLPSTLTKIDDKSFGGCTSLSSVEIPEGVTKIGWFSFAGCLSLSSVTIPKSVAEICYGAFENCKSLSSLVICDGVTEIGEYAFWHCSALKSISLPSTLTKIGEHAFDGCNVVESISSASPLFPFDAKKKRLYDATGKRKKAILTLMAAKEEAKKEKIEKVQKFSASALLDAIVAEHKENASSVSIVSIVRNGKDSYLRMNIGKCGIEILLSDSKLEKWAKTLPLLLDFAESCTDVASLRKYAIENGFEDASRKFLYVRNGVVKIRKNTNPVLLFIGGGATKIRRRAFEKSKTLESVVISPSVSEIGDYAFNLCTNLVSIEIPKTVEKIGKRVFDGCRSLMSISFGGTVAQWKALTDKNEKLTVCSPLKSVKCFDGECELPAYMVVKRRGKNINGISLGYGVSKIGEKAFSGLKSIEYIEIPEGITEIGARAFQNCELENVVMPSTLTKIGESAFEGCKCLKFVDFPVGLKEIGARAFFGCEKFSLIWYYGSEKLWNNIKIGEDWCKGTKLKSVKIYGLDNVTIKNGVITSCKKDAVSVVTPINVTKIGRGAFKDCAYLTSISFMPVITEIGNEAFEGCTSLSIISFGGTVEQWKSVDKGADWHKNVPIDVVYCTDGNVKL</sequence>
<reference evidence="1 2" key="1">
    <citation type="submission" date="2011-09" db="EMBL/GenBank/DDBJ databases">
        <title>The draft genome of Treponema saccharophilum DSM 2985.</title>
        <authorList>
            <consortium name="US DOE Joint Genome Institute (JGI-PGF)"/>
            <person name="Lucas S."/>
            <person name="Copeland A."/>
            <person name="Lapidus A."/>
            <person name="Glavina del Rio T."/>
            <person name="Dalin E."/>
            <person name="Tice H."/>
            <person name="Bruce D."/>
            <person name="Goodwin L."/>
            <person name="Pitluck S."/>
            <person name="Peters L."/>
            <person name="Kyrpides N."/>
            <person name="Mavromatis K."/>
            <person name="Ivanova N."/>
            <person name="Markowitz V."/>
            <person name="Cheng J.-F."/>
            <person name="Hugenholtz P."/>
            <person name="Woyke T."/>
            <person name="Wu D."/>
            <person name="Gronow S."/>
            <person name="Wellnitz S."/>
            <person name="Brambilla E."/>
            <person name="Klenk H.-P."/>
            <person name="Eisen J.A."/>
        </authorList>
    </citation>
    <scope>NUCLEOTIDE SEQUENCE [LARGE SCALE GENOMIC DNA]</scope>
    <source>
        <strain evidence="1 2">DSM 2985</strain>
    </source>
</reference>
<dbReference type="InterPro" id="IPR032675">
    <property type="entry name" value="LRR_dom_sf"/>
</dbReference>
<gene>
    <name evidence="1" type="ORF">TresaDRAFT_1056</name>
</gene>
<dbReference type="InterPro" id="IPR053139">
    <property type="entry name" value="Surface_bspA-like"/>
</dbReference>
<dbReference type="Gene3D" id="3.80.10.10">
    <property type="entry name" value="Ribonuclease Inhibitor"/>
    <property type="match status" value="3"/>
</dbReference>
<dbReference type="STRING" id="907348.TresaDRAFT_1056"/>
<dbReference type="PANTHER" id="PTHR45661:SF3">
    <property type="entry name" value="IG-LIKE DOMAIN-CONTAINING PROTEIN"/>
    <property type="match status" value="1"/>
</dbReference>
<dbReference type="PATRIC" id="fig|907348.3.peg.1624"/>
<dbReference type="OrthoDB" id="362713at2"/>
<evidence type="ECO:0000313" key="1">
    <source>
        <dbReference type="EMBL" id="EIC01767.1"/>
    </source>
</evidence>
<organism evidence="1 2">
    <name type="scientific">Treponema saccharophilum DSM 2985</name>
    <dbReference type="NCBI Taxonomy" id="907348"/>
    <lineage>
        <taxon>Bacteria</taxon>
        <taxon>Pseudomonadati</taxon>
        <taxon>Spirochaetota</taxon>
        <taxon>Spirochaetia</taxon>
        <taxon>Spirochaetales</taxon>
        <taxon>Treponemataceae</taxon>
        <taxon>Treponema</taxon>
    </lineage>
</organism>
<dbReference type="eggNOG" id="COG5492">
    <property type="taxonomic scope" value="Bacteria"/>
</dbReference>
<dbReference type="Proteomes" id="UP000003571">
    <property type="component" value="Unassembled WGS sequence"/>
</dbReference>